<keyword evidence="3 7" id="KW-0812">Transmembrane</keyword>
<organism evidence="9 10">
    <name type="scientific">[Candida] railenensis</name>
    <dbReference type="NCBI Taxonomy" id="45579"/>
    <lineage>
        <taxon>Eukaryota</taxon>
        <taxon>Fungi</taxon>
        <taxon>Dikarya</taxon>
        <taxon>Ascomycota</taxon>
        <taxon>Saccharomycotina</taxon>
        <taxon>Pichiomycetes</taxon>
        <taxon>Debaryomycetaceae</taxon>
        <taxon>Kurtzmaniella</taxon>
    </lineage>
</organism>
<reference evidence="9" key="1">
    <citation type="submission" date="2022-03" db="EMBL/GenBank/DDBJ databases">
        <authorList>
            <person name="Legras J.-L."/>
            <person name="Devillers H."/>
            <person name="Grondin C."/>
        </authorList>
    </citation>
    <scope>NUCLEOTIDE SEQUENCE</scope>
    <source>
        <strain evidence="9">CLIB 1423</strain>
    </source>
</reference>
<sequence length="613" mass="67313">MERGSIILKYAVSLSIIEKNYFPLVKATTMSDLKAIRSITSATSAVISENGRVLDKFANENQQDFYHISLEEFLYEAKLQRELEKSEDWGEAAPSVPMLELFKVKVLGKQSHSSSSAPNSPTGLDDEKHNGSEGDDDLISEPINRSLENANRMVRTASWGSVFYLITTDILGPTAAPYSVSQLGYVPGSLLYFLFGIAAAYTGFLLWGQFLRLDSQKYPLQSFGDVVGRIYGKYTRYGVDCLQILQLLCNVAVIILGNGQGLSQVAKGKGCYTVLILVWAIIGMIVGQIKSLQKFGFLANLAIWMNVFVIIATMACVSNELPNYTAATGTTGVSYGATVTHVIVSGAGAEAFQNQLTACMNIVYAYGGAMVFIEFMSEMKRPRDFIKGMACAQLFIFTVYLLFGMIVYHYQGQFVVNPANQGISHYGWQTATNIINLLSAIIAAGLYGNVGIKVFYTTFIQKVFNAPSLNSKKGRFIWTFLVIVYWGVAFVVASAIPQFSYLTGLVGAVCILQFTYTFPPIMQFGLDLQIAAMQGDGPYDPVNKVANRVDSWRNLSRWVRAYKVNWFKNTCHIMFFLAALATAGLGIYSSGEGFANSFADGVTTSFTCNSPVA</sequence>
<dbReference type="PANTHER" id="PTHR22950">
    <property type="entry name" value="AMINO ACID TRANSPORTER"/>
    <property type="match status" value="1"/>
</dbReference>
<dbReference type="EMBL" id="CAKXYY010000009">
    <property type="protein sequence ID" value="CAH2353036.1"/>
    <property type="molecule type" value="Genomic_DNA"/>
</dbReference>
<evidence type="ECO:0000256" key="5">
    <source>
        <dbReference type="ARBA" id="ARBA00023136"/>
    </source>
</evidence>
<accession>A0A9P0QR34</accession>
<evidence type="ECO:0000259" key="8">
    <source>
        <dbReference type="Pfam" id="PF01490"/>
    </source>
</evidence>
<evidence type="ECO:0000256" key="3">
    <source>
        <dbReference type="ARBA" id="ARBA00022692"/>
    </source>
</evidence>
<keyword evidence="5 7" id="KW-0472">Membrane</keyword>
<evidence type="ECO:0000313" key="10">
    <source>
        <dbReference type="Proteomes" id="UP000837801"/>
    </source>
</evidence>
<keyword evidence="10" id="KW-1185">Reference proteome</keyword>
<comment type="caution">
    <text evidence="9">The sequence shown here is derived from an EMBL/GenBank/DDBJ whole genome shotgun (WGS) entry which is preliminary data.</text>
</comment>
<gene>
    <name evidence="9" type="ORF">CLIB1423_09S01376</name>
</gene>
<evidence type="ECO:0000256" key="4">
    <source>
        <dbReference type="ARBA" id="ARBA00022989"/>
    </source>
</evidence>
<feature type="region of interest" description="Disordered" evidence="6">
    <location>
        <begin position="111"/>
        <end position="140"/>
    </location>
</feature>
<dbReference type="Pfam" id="PF01490">
    <property type="entry name" value="Aa_trans"/>
    <property type="match status" value="1"/>
</dbReference>
<evidence type="ECO:0000256" key="7">
    <source>
        <dbReference type="SAM" id="Phobius"/>
    </source>
</evidence>
<feature type="transmembrane region" description="Helical" evidence="7">
    <location>
        <begin position="237"/>
        <end position="258"/>
    </location>
</feature>
<dbReference type="OrthoDB" id="40134at2759"/>
<dbReference type="PANTHER" id="PTHR22950:SF461">
    <property type="entry name" value="AMINO ACID TRANSPORTER TRANSMEMBRANE DOMAIN-CONTAINING PROTEIN"/>
    <property type="match status" value="1"/>
</dbReference>
<feature type="transmembrane region" description="Helical" evidence="7">
    <location>
        <begin position="295"/>
        <end position="317"/>
    </location>
</feature>
<keyword evidence="4 7" id="KW-1133">Transmembrane helix</keyword>
<feature type="transmembrane region" description="Helical" evidence="7">
    <location>
        <begin position="434"/>
        <end position="456"/>
    </location>
</feature>
<dbReference type="AlphaFoldDB" id="A0A9P0QR34"/>
<dbReference type="GO" id="GO:0015179">
    <property type="term" value="F:L-amino acid transmembrane transporter activity"/>
    <property type="evidence" value="ECO:0007669"/>
    <property type="project" value="TreeGrafter"/>
</dbReference>
<feature type="transmembrane region" description="Helical" evidence="7">
    <location>
        <begin position="499"/>
        <end position="518"/>
    </location>
</feature>
<comment type="similarity">
    <text evidence="2">Belongs to the amino acid/polyamine transporter 2 family.</text>
</comment>
<evidence type="ECO:0000313" key="9">
    <source>
        <dbReference type="EMBL" id="CAH2353036.1"/>
    </source>
</evidence>
<feature type="domain" description="Amino acid transporter transmembrane" evidence="8">
    <location>
        <begin position="156"/>
        <end position="524"/>
    </location>
</feature>
<protein>
    <recommendedName>
        <fullName evidence="8">Amino acid transporter transmembrane domain-containing protein</fullName>
    </recommendedName>
</protein>
<evidence type="ECO:0000256" key="2">
    <source>
        <dbReference type="ARBA" id="ARBA00008066"/>
    </source>
</evidence>
<feature type="transmembrane region" description="Helical" evidence="7">
    <location>
        <begin position="476"/>
        <end position="493"/>
    </location>
</feature>
<feature type="transmembrane region" description="Helical" evidence="7">
    <location>
        <begin position="270"/>
        <end position="289"/>
    </location>
</feature>
<feature type="transmembrane region" description="Helical" evidence="7">
    <location>
        <begin position="388"/>
        <end position="410"/>
    </location>
</feature>
<name>A0A9P0QR34_9ASCO</name>
<feature type="transmembrane region" description="Helical" evidence="7">
    <location>
        <begin position="566"/>
        <end position="588"/>
    </location>
</feature>
<dbReference type="GO" id="GO:0016020">
    <property type="term" value="C:membrane"/>
    <property type="evidence" value="ECO:0007669"/>
    <property type="project" value="UniProtKB-SubCell"/>
</dbReference>
<feature type="transmembrane region" description="Helical" evidence="7">
    <location>
        <begin position="190"/>
        <end position="210"/>
    </location>
</feature>
<evidence type="ECO:0000256" key="1">
    <source>
        <dbReference type="ARBA" id="ARBA00004141"/>
    </source>
</evidence>
<dbReference type="InterPro" id="IPR013057">
    <property type="entry name" value="AA_transpt_TM"/>
</dbReference>
<proteinExistence type="inferred from homology"/>
<dbReference type="Proteomes" id="UP000837801">
    <property type="component" value="Unassembled WGS sequence"/>
</dbReference>
<comment type="subcellular location">
    <subcellularLocation>
        <location evidence="1">Membrane</location>
        <topology evidence="1">Multi-pass membrane protein</topology>
    </subcellularLocation>
</comment>
<feature type="transmembrane region" description="Helical" evidence="7">
    <location>
        <begin position="355"/>
        <end position="376"/>
    </location>
</feature>
<evidence type="ECO:0000256" key="6">
    <source>
        <dbReference type="SAM" id="MobiDB-lite"/>
    </source>
</evidence>